<dbReference type="Proteomes" id="UP001144805">
    <property type="component" value="Unassembled WGS sequence"/>
</dbReference>
<dbReference type="EMBL" id="JAPKNK010000007">
    <property type="protein sequence ID" value="MCX5570897.1"/>
    <property type="molecule type" value="Genomic_DNA"/>
</dbReference>
<evidence type="ECO:0000259" key="6">
    <source>
        <dbReference type="Pfam" id="PF00535"/>
    </source>
</evidence>
<gene>
    <name evidence="7" type="ORF">OSH07_16945</name>
</gene>
<feature type="domain" description="Glycosyltransferase 2-like" evidence="6">
    <location>
        <begin position="3"/>
        <end position="117"/>
    </location>
</feature>
<sequence length="197" mass="20921">MISVILSTQNDEMALAHALAALVPAAADGTVREVIVVDARSTDETLAVADAAGCKIVVGSGDRGADLAAGAAAARSDWLLFLSPDVMLEPGWQREVRDFMDRLAMSGAGGNRAASFRHADAGFGWRARLSEVRASVRSRLFASPSRKEGLLVPASLYRAVGGHRARPGNVERDLARRIGRGRLSFLRSRAVSRTVVA</sequence>
<name>A0A9X3E3U6_9HYPH</name>
<dbReference type="PANTHER" id="PTHR43646:SF2">
    <property type="entry name" value="GLYCOSYLTRANSFERASE 2-LIKE DOMAIN-CONTAINING PROTEIN"/>
    <property type="match status" value="1"/>
</dbReference>
<evidence type="ECO:0000256" key="2">
    <source>
        <dbReference type="ARBA" id="ARBA00022475"/>
    </source>
</evidence>
<evidence type="ECO:0000256" key="3">
    <source>
        <dbReference type="ARBA" id="ARBA00022676"/>
    </source>
</evidence>
<keyword evidence="3 7" id="KW-0328">Glycosyltransferase</keyword>
<keyword evidence="5" id="KW-0472">Membrane</keyword>
<dbReference type="RefSeq" id="WP_266339857.1">
    <property type="nucleotide sequence ID" value="NZ_JAPKNK010000007.1"/>
</dbReference>
<keyword evidence="8" id="KW-1185">Reference proteome</keyword>
<proteinExistence type="predicted"/>
<keyword evidence="4 7" id="KW-0808">Transferase</keyword>
<evidence type="ECO:0000256" key="5">
    <source>
        <dbReference type="ARBA" id="ARBA00023136"/>
    </source>
</evidence>
<organism evidence="7 8">
    <name type="scientific">Kaistia nematophila</name>
    <dbReference type="NCBI Taxonomy" id="2994654"/>
    <lineage>
        <taxon>Bacteria</taxon>
        <taxon>Pseudomonadati</taxon>
        <taxon>Pseudomonadota</taxon>
        <taxon>Alphaproteobacteria</taxon>
        <taxon>Hyphomicrobiales</taxon>
        <taxon>Kaistiaceae</taxon>
        <taxon>Kaistia</taxon>
    </lineage>
</organism>
<comment type="caution">
    <text evidence="7">The sequence shown here is derived from an EMBL/GenBank/DDBJ whole genome shotgun (WGS) entry which is preliminary data.</text>
</comment>
<evidence type="ECO:0000256" key="1">
    <source>
        <dbReference type="ARBA" id="ARBA00004236"/>
    </source>
</evidence>
<dbReference type="PANTHER" id="PTHR43646">
    <property type="entry name" value="GLYCOSYLTRANSFERASE"/>
    <property type="match status" value="1"/>
</dbReference>
<dbReference type="GO" id="GO:0005886">
    <property type="term" value="C:plasma membrane"/>
    <property type="evidence" value="ECO:0007669"/>
    <property type="project" value="UniProtKB-SubCell"/>
</dbReference>
<evidence type="ECO:0000256" key="4">
    <source>
        <dbReference type="ARBA" id="ARBA00022679"/>
    </source>
</evidence>
<comment type="subcellular location">
    <subcellularLocation>
        <location evidence="1">Cell membrane</location>
    </subcellularLocation>
</comment>
<protein>
    <submittedName>
        <fullName evidence="7">Glycosyltransferase</fullName>
        <ecNumber evidence="7">2.4.-.-</ecNumber>
    </submittedName>
</protein>
<dbReference type="EC" id="2.4.-.-" evidence="7"/>
<dbReference type="InterPro" id="IPR029044">
    <property type="entry name" value="Nucleotide-diphossugar_trans"/>
</dbReference>
<dbReference type="InterPro" id="IPR001173">
    <property type="entry name" value="Glyco_trans_2-like"/>
</dbReference>
<keyword evidence="2" id="KW-1003">Cell membrane</keyword>
<dbReference type="SUPFAM" id="SSF53448">
    <property type="entry name" value="Nucleotide-diphospho-sugar transferases"/>
    <property type="match status" value="1"/>
</dbReference>
<dbReference type="AlphaFoldDB" id="A0A9X3E3U6"/>
<accession>A0A9X3E3U6</accession>
<evidence type="ECO:0000313" key="8">
    <source>
        <dbReference type="Proteomes" id="UP001144805"/>
    </source>
</evidence>
<evidence type="ECO:0000313" key="7">
    <source>
        <dbReference type="EMBL" id="MCX5570897.1"/>
    </source>
</evidence>
<dbReference type="Pfam" id="PF00535">
    <property type="entry name" value="Glycos_transf_2"/>
    <property type="match status" value="1"/>
</dbReference>
<dbReference type="GO" id="GO:0016757">
    <property type="term" value="F:glycosyltransferase activity"/>
    <property type="evidence" value="ECO:0007669"/>
    <property type="project" value="UniProtKB-KW"/>
</dbReference>
<reference evidence="7" key="1">
    <citation type="submission" date="2022-11" db="EMBL/GenBank/DDBJ databases">
        <title>Biodiversity and phylogenetic relationships of bacteria.</title>
        <authorList>
            <person name="Machado R.A.R."/>
            <person name="Bhat A."/>
            <person name="Loulou A."/>
            <person name="Kallel S."/>
        </authorList>
    </citation>
    <scope>NUCLEOTIDE SEQUENCE</scope>
    <source>
        <strain evidence="7">K-TC2</strain>
    </source>
</reference>
<dbReference type="Gene3D" id="3.90.550.10">
    <property type="entry name" value="Spore Coat Polysaccharide Biosynthesis Protein SpsA, Chain A"/>
    <property type="match status" value="1"/>
</dbReference>